<accession>A0A7G9YJU0</accession>
<dbReference type="EMBL" id="MT630690">
    <property type="protein sequence ID" value="QNO41954.1"/>
    <property type="molecule type" value="Genomic_DNA"/>
</dbReference>
<sequence>MTIYKENGRMLFTKTATCTEHGAFSDIHWSDAAPYRRFAEFRDCETGVDNLMPPPDMLNIWGRAYGSQ</sequence>
<proteinExistence type="predicted"/>
<dbReference type="EMBL" id="MT631317">
    <property type="protein sequence ID" value="QNO48274.1"/>
    <property type="molecule type" value="Genomic_DNA"/>
</dbReference>
<evidence type="ECO:0000313" key="1">
    <source>
        <dbReference type="EMBL" id="QNO41444.1"/>
    </source>
</evidence>
<name>A0A7G9YJU0_9EURY</name>
<dbReference type="AlphaFoldDB" id="A0A7G9YJU0"/>
<protein>
    <submittedName>
        <fullName evidence="3">Uncharacterized protein</fullName>
    </submittedName>
</protein>
<evidence type="ECO:0000313" key="2">
    <source>
        <dbReference type="EMBL" id="QNO41954.1"/>
    </source>
</evidence>
<reference evidence="3" key="1">
    <citation type="submission" date="2020-06" db="EMBL/GenBank/DDBJ databases">
        <title>Unique genomic features of the anaerobic methanotrophic archaea.</title>
        <authorList>
            <person name="Chadwick G.L."/>
            <person name="Skennerton C.T."/>
            <person name="Laso-Perez R."/>
            <person name="Leu A.O."/>
            <person name="Speth D.R."/>
            <person name="Yu H."/>
            <person name="Morgan-Lang C."/>
            <person name="Hatzenpichler R."/>
            <person name="Goudeau D."/>
            <person name="Malmstrom R."/>
            <person name="Brazelton W.J."/>
            <person name="Woyke T."/>
            <person name="Hallam S.J."/>
            <person name="Tyson G.W."/>
            <person name="Wegener G."/>
            <person name="Boetius A."/>
            <person name="Orphan V."/>
        </authorList>
    </citation>
    <scope>NUCLEOTIDE SEQUENCE</scope>
</reference>
<evidence type="ECO:0000313" key="3">
    <source>
        <dbReference type="EMBL" id="QNO48274.1"/>
    </source>
</evidence>
<organism evidence="3">
    <name type="scientific">Candidatus Methanogaster sp. ANME-2c ERB4</name>
    <dbReference type="NCBI Taxonomy" id="2759911"/>
    <lineage>
        <taxon>Archaea</taxon>
        <taxon>Methanobacteriati</taxon>
        <taxon>Methanobacteriota</taxon>
        <taxon>Stenosarchaea group</taxon>
        <taxon>Methanomicrobia</taxon>
        <taxon>Methanosarcinales</taxon>
        <taxon>ANME-2 cluster</taxon>
        <taxon>Candidatus Methanogasteraceae</taxon>
        <taxon>Candidatus Methanogaster</taxon>
    </lineage>
</organism>
<dbReference type="EMBL" id="MT630642">
    <property type="protein sequence ID" value="QNO41444.1"/>
    <property type="molecule type" value="Genomic_DNA"/>
</dbReference>
<gene>
    <name evidence="2" type="ORF">ALCNLGBG_00006</name>
    <name evidence="1" type="ORF">HFPNKLFA_00003</name>
    <name evidence="3" type="ORF">NDNLHAIA_00003</name>
</gene>